<dbReference type="AlphaFoldDB" id="A0A4U9UDX4"/>
<evidence type="ECO:0000313" key="1">
    <source>
        <dbReference type="EMBL" id="VTR27574.1"/>
    </source>
</evidence>
<proteinExistence type="predicted"/>
<protein>
    <submittedName>
        <fullName evidence="1">Uncharacterized protein</fullName>
    </submittedName>
</protein>
<dbReference type="EMBL" id="CABEEZ010000053">
    <property type="protein sequence ID" value="VTR27574.1"/>
    <property type="molecule type" value="Genomic_DNA"/>
</dbReference>
<organism evidence="1">
    <name type="scientific">Serratia fonticola</name>
    <dbReference type="NCBI Taxonomy" id="47917"/>
    <lineage>
        <taxon>Bacteria</taxon>
        <taxon>Pseudomonadati</taxon>
        <taxon>Pseudomonadota</taxon>
        <taxon>Gammaproteobacteria</taxon>
        <taxon>Enterobacterales</taxon>
        <taxon>Yersiniaceae</taxon>
        <taxon>Serratia</taxon>
    </lineage>
</organism>
<name>A0A4U9UDX4_SERFO</name>
<accession>A0A4U9UDX4</accession>
<gene>
    <name evidence="1" type="ORF">NCTC12965_02579</name>
</gene>
<sequence>MERYTLTSVREFIYRKHDGDIKTFAQLHRTSVYKVNEWIRRDAHIINGKNLYPYQTLSLILHFIKGKSILIPVIIETA</sequence>
<reference evidence="1" key="1">
    <citation type="submission" date="2019-05" db="EMBL/GenBank/DDBJ databases">
        <authorList>
            <consortium name="Pathogen Informatics"/>
        </authorList>
    </citation>
    <scope>NUCLEOTIDE SEQUENCE [LARGE SCALE GENOMIC DNA]</scope>
    <source>
        <strain evidence="1">NCTC12965</strain>
    </source>
</reference>